<comment type="caution">
    <text evidence="4">The sequence shown here is derived from an EMBL/GenBank/DDBJ whole genome shotgun (WGS) entry which is preliminary data.</text>
</comment>
<dbReference type="GO" id="GO:0004560">
    <property type="term" value="F:alpha-L-fucosidase activity"/>
    <property type="evidence" value="ECO:0007669"/>
    <property type="project" value="TreeGrafter"/>
</dbReference>
<keyword evidence="5" id="KW-1185">Reference proteome</keyword>
<dbReference type="Pfam" id="PF22124">
    <property type="entry name" value="Glyco_hydro_95_cat"/>
    <property type="match status" value="1"/>
</dbReference>
<evidence type="ECO:0000259" key="2">
    <source>
        <dbReference type="Pfam" id="PF21307"/>
    </source>
</evidence>
<evidence type="ECO:0008006" key="6">
    <source>
        <dbReference type="Google" id="ProtNLM"/>
    </source>
</evidence>
<dbReference type="SUPFAM" id="SSF48208">
    <property type="entry name" value="Six-hairpin glycosidases"/>
    <property type="match status" value="1"/>
</dbReference>
<dbReference type="AlphaFoldDB" id="A0A4R6JAB6"/>
<feature type="compositionally biased region" description="Polar residues" evidence="1">
    <location>
        <begin position="84"/>
        <end position="93"/>
    </location>
</feature>
<dbReference type="InterPro" id="IPR012341">
    <property type="entry name" value="6hp_glycosidase-like_sf"/>
</dbReference>
<feature type="region of interest" description="Disordered" evidence="1">
    <location>
        <begin position="83"/>
        <end position="102"/>
    </location>
</feature>
<dbReference type="EMBL" id="SNWR01000002">
    <property type="protein sequence ID" value="TDO32604.1"/>
    <property type="molecule type" value="Genomic_DNA"/>
</dbReference>
<feature type="domain" description="Glycosyl hydrolase family 95 catalytic" evidence="3">
    <location>
        <begin position="3"/>
        <end position="296"/>
    </location>
</feature>
<dbReference type="Proteomes" id="UP000294901">
    <property type="component" value="Unassembled WGS sequence"/>
</dbReference>
<sequence length="383" mass="41389">MTRSRYGLPGWTLHHNSDAWGFAQPAGVGEDEVRWSFWPLAAAWLVRHAWEHHDYTGDDTYLPLLDGVAEFCLAWLREMPDGTLGTSPSTSPENEYVAPDGRPTGIGVSATADLALIRALLEAASGNNSGTRPAEGRDNSGTLPAASRDTIGTRPAADRDIVDALNRVPRERVGADGRLAEWPDDVADAEPGHRHTSHLVGLFPGRSIDPDDTPELAEAARRTLDARGLESTGWALAWRIALRARLRDADDALAAIRRFLRPANDSAGVYRNLFCAHPPFQIDGNLGFTAGVAEMLLQSHRDEIHLLPCLPAEWAEGAFAGLRARGGVTVDATWSGGVPAEVRLVSDRDATVTVRSGSHTVQAKLQAGVPHVVEWPGRTASRR</sequence>
<evidence type="ECO:0000313" key="4">
    <source>
        <dbReference type="EMBL" id="TDO32604.1"/>
    </source>
</evidence>
<dbReference type="InterPro" id="IPR008928">
    <property type="entry name" value="6-hairpin_glycosidase_sf"/>
</dbReference>
<dbReference type="OrthoDB" id="9802600at2"/>
<feature type="region of interest" description="Disordered" evidence="1">
    <location>
        <begin position="187"/>
        <end position="211"/>
    </location>
</feature>
<evidence type="ECO:0000256" key="1">
    <source>
        <dbReference type="SAM" id="MobiDB-lite"/>
    </source>
</evidence>
<dbReference type="GO" id="GO:0005975">
    <property type="term" value="P:carbohydrate metabolic process"/>
    <property type="evidence" value="ECO:0007669"/>
    <property type="project" value="InterPro"/>
</dbReference>
<dbReference type="Gene3D" id="1.50.10.10">
    <property type="match status" value="1"/>
</dbReference>
<accession>A0A4R6JAB6</accession>
<dbReference type="PANTHER" id="PTHR31084:SF0">
    <property type="entry name" value="ALPHA-L-FUCOSIDASE 2"/>
    <property type="match status" value="1"/>
</dbReference>
<dbReference type="PANTHER" id="PTHR31084">
    <property type="entry name" value="ALPHA-L-FUCOSIDASE 2"/>
    <property type="match status" value="1"/>
</dbReference>
<dbReference type="InterPro" id="IPR054363">
    <property type="entry name" value="GH95_cat"/>
</dbReference>
<dbReference type="InterPro" id="IPR049053">
    <property type="entry name" value="AFCA-like_C"/>
</dbReference>
<evidence type="ECO:0000259" key="3">
    <source>
        <dbReference type="Pfam" id="PF22124"/>
    </source>
</evidence>
<reference evidence="4 5" key="1">
    <citation type="submission" date="2019-03" db="EMBL/GenBank/DDBJ databases">
        <title>Sequencing the genomes of 1000 actinobacteria strains.</title>
        <authorList>
            <person name="Klenk H.-P."/>
        </authorList>
    </citation>
    <scope>NUCLEOTIDE SEQUENCE [LARGE SCALE GENOMIC DNA]</scope>
    <source>
        <strain evidence="4 5">DSM 43805</strain>
    </source>
</reference>
<evidence type="ECO:0000313" key="5">
    <source>
        <dbReference type="Proteomes" id="UP000294901"/>
    </source>
</evidence>
<organism evidence="4 5">
    <name type="scientific">Paractinoplanes brasiliensis</name>
    <dbReference type="NCBI Taxonomy" id="52695"/>
    <lineage>
        <taxon>Bacteria</taxon>
        <taxon>Bacillati</taxon>
        <taxon>Actinomycetota</taxon>
        <taxon>Actinomycetes</taxon>
        <taxon>Micromonosporales</taxon>
        <taxon>Micromonosporaceae</taxon>
        <taxon>Paractinoplanes</taxon>
    </lineage>
</organism>
<proteinExistence type="predicted"/>
<gene>
    <name evidence="4" type="ORF">C8E87_8073</name>
</gene>
<feature type="region of interest" description="Disordered" evidence="1">
    <location>
        <begin position="126"/>
        <end position="158"/>
    </location>
</feature>
<name>A0A4R6JAB6_9ACTN</name>
<dbReference type="Pfam" id="PF21307">
    <property type="entry name" value="Glyco_hydro_95_C"/>
    <property type="match status" value="1"/>
</dbReference>
<feature type="domain" description="Alpha fucosidase A-like C-terminal" evidence="2">
    <location>
        <begin position="298"/>
        <end position="360"/>
    </location>
</feature>
<protein>
    <recommendedName>
        <fullName evidence="6">Alpha-L-fucosidase 2</fullName>
    </recommendedName>
</protein>